<dbReference type="InterPro" id="IPR010618">
    <property type="entry name" value="RPF"/>
</dbReference>
<keyword evidence="2 8" id="KW-0732">Signal</keyword>
<evidence type="ECO:0000259" key="9">
    <source>
        <dbReference type="Pfam" id="PF06737"/>
    </source>
</evidence>
<protein>
    <recommendedName>
        <fullName evidence="6">Resuscitation-promoting factor RpfA</fullName>
    </recommendedName>
</protein>
<evidence type="ECO:0000256" key="3">
    <source>
        <dbReference type="ARBA" id="ARBA00022737"/>
    </source>
</evidence>
<dbReference type="Gene3D" id="1.10.530.10">
    <property type="match status" value="1"/>
</dbReference>
<dbReference type="AlphaFoldDB" id="A0A6N4V0E3"/>
<gene>
    <name evidence="10" type="ORF">MALV_44790</name>
</gene>
<accession>A0A6N4V0E3</accession>
<dbReference type="EMBL" id="AP022565">
    <property type="protein sequence ID" value="BBX29354.1"/>
    <property type="molecule type" value="Genomic_DNA"/>
</dbReference>
<evidence type="ECO:0000256" key="5">
    <source>
        <dbReference type="ARBA" id="ARBA00023026"/>
    </source>
</evidence>
<proteinExistence type="inferred from homology"/>
<dbReference type="GO" id="GO:0016787">
    <property type="term" value="F:hydrolase activity"/>
    <property type="evidence" value="ECO:0007669"/>
    <property type="project" value="UniProtKB-KW"/>
</dbReference>
<feature type="domain" description="Resuscitation-promoting factor core lysozyme-like" evidence="9">
    <location>
        <begin position="50"/>
        <end position="126"/>
    </location>
</feature>
<feature type="compositionally biased region" description="Low complexity" evidence="7">
    <location>
        <begin position="203"/>
        <end position="217"/>
    </location>
</feature>
<evidence type="ECO:0000256" key="7">
    <source>
        <dbReference type="SAM" id="MobiDB-lite"/>
    </source>
</evidence>
<dbReference type="Proteomes" id="UP000466906">
    <property type="component" value="Chromosome"/>
</dbReference>
<keyword evidence="4" id="KW-0378">Hydrolase</keyword>
<name>A0A6N4V0E3_9MYCO</name>
<evidence type="ECO:0000313" key="11">
    <source>
        <dbReference type="Proteomes" id="UP000466906"/>
    </source>
</evidence>
<organism evidence="10 11">
    <name type="scientific">Mycolicibacterium alvei</name>
    <dbReference type="NCBI Taxonomy" id="67081"/>
    <lineage>
        <taxon>Bacteria</taxon>
        <taxon>Bacillati</taxon>
        <taxon>Actinomycetota</taxon>
        <taxon>Actinomycetes</taxon>
        <taxon>Mycobacteriales</taxon>
        <taxon>Mycobacteriaceae</taxon>
        <taxon>Mycolicibacterium</taxon>
    </lineage>
</organism>
<reference evidence="10 11" key="1">
    <citation type="journal article" date="2019" name="Emerg. Microbes Infect.">
        <title>Comprehensive subspecies identification of 175 nontuberculous mycobacteria species based on 7547 genomic profiles.</title>
        <authorList>
            <person name="Matsumoto Y."/>
            <person name="Kinjo T."/>
            <person name="Motooka D."/>
            <person name="Nabeya D."/>
            <person name="Jung N."/>
            <person name="Uechi K."/>
            <person name="Horii T."/>
            <person name="Iida T."/>
            <person name="Fujita J."/>
            <person name="Nakamura S."/>
        </authorList>
    </citation>
    <scope>NUCLEOTIDE SEQUENCE [LARGE SCALE GENOMIC DNA]</scope>
    <source>
        <strain evidence="10 11">JCM 12272</strain>
    </source>
</reference>
<keyword evidence="5" id="KW-0843">Virulence</keyword>
<evidence type="ECO:0000256" key="8">
    <source>
        <dbReference type="SAM" id="SignalP"/>
    </source>
</evidence>
<dbReference type="KEGG" id="malv:MALV_44790"/>
<keyword evidence="3" id="KW-0677">Repeat</keyword>
<feature type="region of interest" description="Disordered" evidence="7">
    <location>
        <begin position="1"/>
        <end position="22"/>
    </location>
</feature>
<evidence type="ECO:0000256" key="1">
    <source>
        <dbReference type="ARBA" id="ARBA00010830"/>
    </source>
</evidence>
<feature type="signal peptide" evidence="8">
    <location>
        <begin position="1"/>
        <end position="50"/>
    </location>
</feature>
<dbReference type="Pfam" id="PF06737">
    <property type="entry name" value="Transglycosylas"/>
    <property type="match status" value="1"/>
</dbReference>
<comment type="similarity">
    <text evidence="1">Belongs to the transglycosylase family. Rpf subfamily.</text>
</comment>
<dbReference type="CDD" id="cd13925">
    <property type="entry name" value="RPF"/>
    <property type="match status" value="1"/>
</dbReference>
<evidence type="ECO:0000256" key="6">
    <source>
        <dbReference type="ARBA" id="ARBA00070624"/>
    </source>
</evidence>
<keyword evidence="11" id="KW-1185">Reference proteome</keyword>
<evidence type="ECO:0000256" key="4">
    <source>
        <dbReference type="ARBA" id="ARBA00022801"/>
    </source>
</evidence>
<feature type="region of interest" description="Disordered" evidence="7">
    <location>
        <begin position="121"/>
        <end position="217"/>
    </location>
</feature>
<dbReference type="FunFam" id="1.10.530.10:FF:000029">
    <property type="entry name" value="Resuscitation-promoting factor RpfA"/>
    <property type="match status" value="1"/>
</dbReference>
<feature type="compositionally biased region" description="Pro residues" evidence="7">
    <location>
        <begin position="157"/>
        <end position="202"/>
    </location>
</feature>
<feature type="chain" id="PRO_5026814240" description="Resuscitation-promoting factor RpfA" evidence="8">
    <location>
        <begin position="51"/>
        <end position="263"/>
    </location>
</feature>
<evidence type="ECO:0000256" key="2">
    <source>
        <dbReference type="ARBA" id="ARBA00022729"/>
    </source>
</evidence>
<evidence type="ECO:0000313" key="10">
    <source>
        <dbReference type="EMBL" id="BBX29354.1"/>
    </source>
</evidence>
<dbReference type="SUPFAM" id="SSF53955">
    <property type="entry name" value="Lysozyme-like"/>
    <property type="match status" value="1"/>
</dbReference>
<dbReference type="InterPro" id="IPR023346">
    <property type="entry name" value="Lysozyme-like_dom_sf"/>
</dbReference>
<sequence length="263" mass="26520">MGAYERTFTLMSGRHRKPTTSTSAKNVAKIAVTGAAIAGGSLAMASQATAATDGEWDTVARCESGGNWAINTGNGYHGGLQFSPSTWSGHGGGEYAPTAFMATKEEQIAVAERVLATQGKGAWPTCGRGLSSATPRNVVNEPAPAPLDAPAVNGELPPAPDAPAPAPEAAPMDAPLPPAPENLPPAPENLPPAPEAPAPAPEAAPMDAAPAPAPEAAPMDAALQVPAPAPEEAPVPAQTVSYFDKIQHAIEKQGLDGNIVING</sequence>